<dbReference type="InterPro" id="IPR005184">
    <property type="entry name" value="DUF306_Meta_HslJ"/>
</dbReference>
<dbReference type="AlphaFoldDB" id="A0A418KMC5"/>
<dbReference type="InterPro" id="IPR038670">
    <property type="entry name" value="HslJ-like_sf"/>
</dbReference>
<dbReference type="Gene3D" id="2.40.128.270">
    <property type="match status" value="1"/>
</dbReference>
<comment type="caution">
    <text evidence="2">The sequence shown here is derived from an EMBL/GenBank/DDBJ whole genome shotgun (WGS) entry which is preliminary data.</text>
</comment>
<evidence type="ECO:0000313" key="3">
    <source>
        <dbReference type="Proteomes" id="UP000284057"/>
    </source>
</evidence>
<evidence type="ECO:0000313" key="2">
    <source>
        <dbReference type="EMBL" id="RIQ19501.1"/>
    </source>
</evidence>
<dbReference type="PROSITE" id="PS51257">
    <property type="entry name" value="PROKAR_LIPOPROTEIN"/>
    <property type="match status" value="1"/>
</dbReference>
<sequence>MDMRRLGTLAAVAGLALLAACGGNDSGDDTTAVPGDSGVGGSTEPAVPIVGSRWVLEELQAAGATVAGPTESEAYFEIDENGDVTGSTGCNGFSGSAEVSDSSITFQPLISTRRGCSGDLGQIDSSMLRVLNGEVTVEVSGDVLTLTNAEGDSLTMAASDAPSTDL</sequence>
<protein>
    <submittedName>
        <fullName evidence="2">META domain-containing protein</fullName>
    </submittedName>
</protein>
<dbReference type="PANTHER" id="PTHR35535:SF2">
    <property type="entry name" value="DUF306 DOMAIN-CONTAINING PROTEIN"/>
    <property type="match status" value="1"/>
</dbReference>
<reference evidence="2 3" key="1">
    <citation type="submission" date="2018-09" db="EMBL/GenBank/DDBJ databases">
        <title>Isolation, diversity and antifungal activity of actinobacteria from wheat.</title>
        <authorList>
            <person name="Han C."/>
        </authorList>
    </citation>
    <scope>NUCLEOTIDE SEQUENCE [LARGE SCALE GENOMIC DNA]</scope>
    <source>
        <strain evidence="2 3">NEAU-YY265</strain>
    </source>
</reference>
<gene>
    <name evidence="2" type="ORF">DY240_19700</name>
</gene>
<dbReference type="InterPro" id="IPR053147">
    <property type="entry name" value="Hsp_HslJ-like"/>
</dbReference>
<keyword evidence="3" id="KW-1185">Reference proteome</keyword>
<dbReference type="EMBL" id="QUAL01000182">
    <property type="protein sequence ID" value="RIQ19501.1"/>
    <property type="molecule type" value="Genomic_DNA"/>
</dbReference>
<organism evidence="2 3">
    <name type="scientific">Jiangella rhizosphaerae</name>
    <dbReference type="NCBI Taxonomy" id="2293569"/>
    <lineage>
        <taxon>Bacteria</taxon>
        <taxon>Bacillati</taxon>
        <taxon>Actinomycetota</taxon>
        <taxon>Actinomycetes</taxon>
        <taxon>Jiangellales</taxon>
        <taxon>Jiangellaceae</taxon>
        <taxon>Jiangella</taxon>
    </lineage>
</organism>
<feature type="domain" description="DUF306" evidence="1">
    <location>
        <begin position="48"/>
        <end position="154"/>
    </location>
</feature>
<name>A0A418KMC5_9ACTN</name>
<proteinExistence type="predicted"/>
<dbReference type="Pfam" id="PF03724">
    <property type="entry name" value="META"/>
    <property type="match status" value="1"/>
</dbReference>
<dbReference type="PANTHER" id="PTHR35535">
    <property type="entry name" value="HEAT SHOCK PROTEIN HSLJ"/>
    <property type="match status" value="1"/>
</dbReference>
<accession>A0A418KMC5</accession>
<evidence type="ECO:0000259" key="1">
    <source>
        <dbReference type="Pfam" id="PF03724"/>
    </source>
</evidence>
<dbReference type="Proteomes" id="UP000284057">
    <property type="component" value="Unassembled WGS sequence"/>
</dbReference>